<sequence length="433" mass="48513">MGKNRGKLNYTQTASACGAVRQQMEYFNSSSNLTFIEDPQTEWSKTQIMTAVVYPSIVLLSAVGNVIVIMTVIRSAAMRTNTNLFIANLAVSDLLMTFVSAPLTPMALYITTLSLPGFMCHFLPMTMGTSLYVSTLTSTAIAVDRYIVIVHPFTKRISPVVCGQIITTVWLVSILVSLPNGIYQTATIDPYSKVVRCGMAWPDKTSQTAFTVITSILQFVVPCLVISVCYYRVSCALRARCETTIGSGMKSREREESDIRRKRRTNRLLIAMVIILVICWIPLHAFWIVVDVFQIDMQNNDIFIWCHMLAMSSTVYNPFLYAWLNNNFRQEFKAILQCKSKRNATVANSNKAGRALQTVTYFTTQGQRSSSQATEKISKCVRQTPHRLTIADGDGGVWHGPSKDGAEGDTEEDLQIRVHHFSLLNGRNKEQLH</sequence>
<evidence type="ECO:0000256" key="7">
    <source>
        <dbReference type="ARBA" id="ARBA00023170"/>
    </source>
</evidence>
<feature type="transmembrane region" description="Helical" evidence="10">
    <location>
        <begin position="268"/>
        <end position="290"/>
    </location>
</feature>
<dbReference type="InterPro" id="IPR017452">
    <property type="entry name" value="GPCR_Rhodpsn_7TM"/>
</dbReference>
<dbReference type="SMART" id="SM01381">
    <property type="entry name" value="7TM_GPCR_Srsx"/>
    <property type="match status" value="1"/>
</dbReference>
<dbReference type="GO" id="GO:0043005">
    <property type="term" value="C:neuron projection"/>
    <property type="evidence" value="ECO:0007669"/>
    <property type="project" value="TreeGrafter"/>
</dbReference>
<evidence type="ECO:0000256" key="2">
    <source>
        <dbReference type="ARBA" id="ARBA00010663"/>
    </source>
</evidence>
<dbReference type="EMBL" id="LUCH01000156">
    <property type="protein sequence ID" value="KAF5405937.1"/>
    <property type="molecule type" value="Genomic_DNA"/>
</dbReference>
<feature type="transmembrane region" description="Helical" evidence="10">
    <location>
        <begin position="85"/>
        <end position="110"/>
    </location>
</feature>
<evidence type="ECO:0000256" key="8">
    <source>
        <dbReference type="ARBA" id="ARBA00023224"/>
    </source>
</evidence>
<dbReference type="PRINTS" id="PR00237">
    <property type="entry name" value="GPCRRHODOPSN"/>
</dbReference>
<organism evidence="12 13">
    <name type="scientific">Paragonimus heterotremus</name>
    <dbReference type="NCBI Taxonomy" id="100268"/>
    <lineage>
        <taxon>Eukaryota</taxon>
        <taxon>Metazoa</taxon>
        <taxon>Spiralia</taxon>
        <taxon>Lophotrochozoa</taxon>
        <taxon>Platyhelminthes</taxon>
        <taxon>Trematoda</taxon>
        <taxon>Digenea</taxon>
        <taxon>Plagiorchiida</taxon>
        <taxon>Troglotremata</taxon>
        <taxon>Troglotrematidae</taxon>
        <taxon>Paragonimus</taxon>
    </lineage>
</organism>
<keyword evidence="7 12" id="KW-0675">Receptor</keyword>
<keyword evidence="6 10" id="KW-0472">Membrane</keyword>
<accession>A0A8J4X3J2</accession>
<evidence type="ECO:0000256" key="3">
    <source>
        <dbReference type="ARBA" id="ARBA00022692"/>
    </source>
</evidence>
<proteinExistence type="inferred from homology"/>
<evidence type="ECO:0000313" key="12">
    <source>
        <dbReference type="EMBL" id="KAF5405937.1"/>
    </source>
</evidence>
<keyword evidence="5" id="KW-0297">G-protein coupled receptor</keyword>
<evidence type="ECO:0000256" key="9">
    <source>
        <dbReference type="SAM" id="MobiDB-lite"/>
    </source>
</evidence>
<keyword evidence="8" id="KW-0807">Transducer</keyword>
<dbReference type="PANTHER" id="PTHR24235">
    <property type="entry name" value="NEUROPEPTIDE Y RECEPTOR"/>
    <property type="match status" value="1"/>
</dbReference>
<dbReference type="Gene3D" id="1.20.1070.10">
    <property type="entry name" value="Rhodopsin 7-helix transmembrane proteins"/>
    <property type="match status" value="1"/>
</dbReference>
<reference evidence="12" key="1">
    <citation type="submission" date="2019-05" db="EMBL/GenBank/DDBJ databases">
        <title>Annotation for the trematode Paragonimus heterotremus.</title>
        <authorList>
            <person name="Choi Y.-J."/>
        </authorList>
    </citation>
    <scope>NUCLEOTIDE SEQUENCE</scope>
    <source>
        <strain evidence="12">LC</strain>
    </source>
</reference>
<dbReference type="PRINTS" id="PR01012">
    <property type="entry name" value="NRPEPTIDEYR"/>
</dbReference>
<keyword evidence="3 10" id="KW-0812">Transmembrane</keyword>
<dbReference type="PROSITE" id="PS50262">
    <property type="entry name" value="G_PROTEIN_RECEP_F1_2"/>
    <property type="match status" value="1"/>
</dbReference>
<dbReference type="GO" id="GO:0004983">
    <property type="term" value="F:neuropeptide Y receptor activity"/>
    <property type="evidence" value="ECO:0007669"/>
    <property type="project" value="InterPro"/>
</dbReference>
<evidence type="ECO:0000256" key="1">
    <source>
        <dbReference type="ARBA" id="ARBA00004141"/>
    </source>
</evidence>
<keyword evidence="4 10" id="KW-1133">Transmembrane helix</keyword>
<dbReference type="Proteomes" id="UP000748531">
    <property type="component" value="Unassembled WGS sequence"/>
</dbReference>
<feature type="transmembrane region" description="Helical" evidence="10">
    <location>
        <begin position="160"/>
        <end position="183"/>
    </location>
</feature>
<name>A0A8J4X3J2_9TREM</name>
<dbReference type="CDD" id="cd15203">
    <property type="entry name" value="7tmA_NPYR-like"/>
    <property type="match status" value="1"/>
</dbReference>
<feature type="transmembrane region" description="Helical" evidence="10">
    <location>
        <begin position="302"/>
        <end position="324"/>
    </location>
</feature>
<evidence type="ECO:0000256" key="10">
    <source>
        <dbReference type="SAM" id="Phobius"/>
    </source>
</evidence>
<evidence type="ECO:0000256" key="6">
    <source>
        <dbReference type="ARBA" id="ARBA00023136"/>
    </source>
</evidence>
<feature type="transmembrane region" description="Helical" evidence="10">
    <location>
        <begin position="52"/>
        <end position="73"/>
    </location>
</feature>
<evidence type="ECO:0000259" key="11">
    <source>
        <dbReference type="PROSITE" id="PS50262"/>
    </source>
</evidence>
<dbReference type="InterPro" id="IPR000276">
    <property type="entry name" value="GPCR_Rhodpsn"/>
</dbReference>
<feature type="region of interest" description="Disordered" evidence="9">
    <location>
        <begin position="392"/>
        <end position="411"/>
    </location>
</feature>
<dbReference type="InterPro" id="IPR000611">
    <property type="entry name" value="NPY_rcpt"/>
</dbReference>
<feature type="domain" description="G-protein coupled receptors family 1 profile" evidence="11">
    <location>
        <begin position="64"/>
        <end position="321"/>
    </location>
</feature>
<evidence type="ECO:0000256" key="4">
    <source>
        <dbReference type="ARBA" id="ARBA00022989"/>
    </source>
</evidence>
<dbReference type="PANTHER" id="PTHR24235:SF29">
    <property type="entry name" value="GH23382P"/>
    <property type="match status" value="1"/>
</dbReference>
<feature type="transmembrane region" description="Helical" evidence="10">
    <location>
        <begin position="209"/>
        <end position="231"/>
    </location>
</feature>
<comment type="similarity">
    <text evidence="2">Belongs to the G-protein coupled receptor 1 family.</text>
</comment>
<protein>
    <submittedName>
        <fullName evidence="12">Neuropeptide Y receptor invertebrate</fullName>
    </submittedName>
</protein>
<evidence type="ECO:0000313" key="13">
    <source>
        <dbReference type="Proteomes" id="UP000748531"/>
    </source>
</evidence>
<dbReference type="AlphaFoldDB" id="A0A8J4X3J2"/>
<comment type="caution">
    <text evidence="12">The sequence shown here is derived from an EMBL/GenBank/DDBJ whole genome shotgun (WGS) entry which is preliminary data.</text>
</comment>
<keyword evidence="13" id="KW-1185">Reference proteome</keyword>
<comment type="subcellular location">
    <subcellularLocation>
        <location evidence="1">Membrane</location>
        <topology evidence="1">Multi-pass membrane protein</topology>
    </subcellularLocation>
</comment>
<dbReference type="GO" id="GO:0042923">
    <property type="term" value="F:neuropeptide binding"/>
    <property type="evidence" value="ECO:0007669"/>
    <property type="project" value="TreeGrafter"/>
</dbReference>
<dbReference type="SUPFAM" id="SSF81321">
    <property type="entry name" value="Family A G protein-coupled receptor-like"/>
    <property type="match status" value="1"/>
</dbReference>
<dbReference type="OrthoDB" id="9046662at2759"/>
<gene>
    <name evidence="12" type="ORF">PHET_00495</name>
</gene>
<dbReference type="GO" id="GO:0005886">
    <property type="term" value="C:plasma membrane"/>
    <property type="evidence" value="ECO:0007669"/>
    <property type="project" value="TreeGrafter"/>
</dbReference>
<dbReference type="Pfam" id="PF00001">
    <property type="entry name" value="7tm_1"/>
    <property type="match status" value="1"/>
</dbReference>
<evidence type="ECO:0000256" key="5">
    <source>
        <dbReference type="ARBA" id="ARBA00023040"/>
    </source>
</evidence>
<feature type="transmembrane region" description="Helical" evidence="10">
    <location>
        <begin position="130"/>
        <end position="148"/>
    </location>
</feature>